<evidence type="ECO:0000313" key="4">
    <source>
        <dbReference type="Proteomes" id="UP000823749"/>
    </source>
</evidence>
<keyword evidence="2" id="KW-0472">Membrane</keyword>
<comment type="caution">
    <text evidence="3">The sequence shown here is derived from an EMBL/GenBank/DDBJ whole genome shotgun (WGS) entry which is preliminary data.</text>
</comment>
<dbReference type="EMBL" id="JACTNZ010000008">
    <property type="protein sequence ID" value="KAG5536701.1"/>
    <property type="molecule type" value="Genomic_DNA"/>
</dbReference>
<organism evidence="3 4">
    <name type="scientific">Rhododendron griersonianum</name>
    <dbReference type="NCBI Taxonomy" id="479676"/>
    <lineage>
        <taxon>Eukaryota</taxon>
        <taxon>Viridiplantae</taxon>
        <taxon>Streptophyta</taxon>
        <taxon>Embryophyta</taxon>
        <taxon>Tracheophyta</taxon>
        <taxon>Spermatophyta</taxon>
        <taxon>Magnoliopsida</taxon>
        <taxon>eudicotyledons</taxon>
        <taxon>Gunneridae</taxon>
        <taxon>Pentapetalae</taxon>
        <taxon>asterids</taxon>
        <taxon>Ericales</taxon>
        <taxon>Ericaceae</taxon>
        <taxon>Ericoideae</taxon>
        <taxon>Rhodoreae</taxon>
        <taxon>Rhododendron</taxon>
    </lineage>
</organism>
<evidence type="ECO:0000313" key="3">
    <source>
        <dbReference type="EMBL" id="KAG5536701.1"/>
    </source>
</evidence>
<reference evidence="3" key="1">
    <citation type="submission" date="2020-08" db="EMBL/GenBank/DDBJ databases">
        <title>Plant Genome Project.</title>
        <authorList>
            <person name="Zhang R.-G."/>
        </authorList>
    </citation>
    <scope>NUCLEOTIDE SEQUENCE</scope>
    <source>
        <strain evidence="3">WSP0</strain>
        <tissue evidence="3">Leaf</tissue>
    </source>
</reference>
<sequence>MNPSPFPFSFPLFTLKKFREETDETDGLPPPPPATTLPTSTGDHASHLHHENPNPALPTAGDRHNHRLVGSPKLLPPPRSEGHVRYPINCLSSFVCFQTRPKDLAEQIEARNPLYQTKVQEMFITNIKLIVKNEELIKLLTHSQAKEWWMKVIVLMLVFIIIAMCWQIVKGESNGKNGHLLYDFIM</sequence>
<name>A0AAV6J6B8_9ERIC</name>
<dbReference type="AlphaFoldDB" id="A0AAV6J6B8"/>
<accession>A0AAV6J6B8</accession>
<keyword evidence="2" id="KW-1133">Transmembrane helix</keyword>
<keyword evidence="4" id="KW-1185">Reference proteome</keyword>
<proteinExistence type="predicted"/>
<keyword evidence="2" id="KW-0812">Transmembrane</keyword>
<dbReference type="Proteomes" id="UP000823749">
    <property type="component" value="Chromosome 8"/>
</dbReference>
<gene>
    <name evidence="3" type="ORF">RHGRI_024206</name>
</gene>
<protein>
    <submittedName>
        <fullName evidence="3">Uncharacterized protein</fullName>
    </submittedName>
</protein>
<evidence type="ECO:0000256" key="1">
    <source>
        <dbReference type="SAM" id="MobiDB-lite"/>
    </source>
</evidence>
<feature type="transmembrane region" description="Helical" evidence="2">
    <location>
        <begin position="148"/>
        <end position="169"/>
    </location>
</feature>
<evidence type="ECO:0000256" key="2">
    <source>
        <dbReference type="SAM" id="Phobius"/>
    </source>
</evidence>
<feature type="region of interest" description="Disordered" evidence="1">
    <location>
        <begin position="21"/>
        <end position="66"/>
    </location>
</feature>